<keyword evidence="3" id="KW-1185">Reference proteome</keyword>
<accession>A0A9D3T4E1</accession>
<dbReference type="Proteomes" id="UP001046870">
    <property type="component" value="Chromosome 10"/>
</dbReference>
<dbReference type="EMBL" id="JAFDVH010000010">
    <property type="protein sequence ID" value="KAG7470165.1"/>
    <property type="molecule type" value="Genomic_DNA"/>
</dbReference>
<gene>
    <name evidence="2" type="ORF">MATL_G00136650</name>
</gene>
<protein>
    <submittedName>
        <fullName evidence="2">Uncharacterized protein</fullName>
    </submittedName>
</protein>
<reference evidence="2" key="1">
    <citation type="submission" date="2021-01" db="EMBL/GenBank/DDBJ databases">
        <authorList>
            <person name="Zahm M."/>
            <person name="Roques C."/>
            <person name="Cabau C."/>
            <person name="Klopp C."/>
            <person name="Donnadieu C."/>
            <person name="Jouanno E."/>
            <person name="Lampietro C."/>
            <person name="Louis A."/>
            <person name="Herpin A."/>
            <person name="Echchiki A."/>
            <person name="Berthelot C."/>
            <person name="Parey E."/>
            <person name="Roest-Crollius H."/>
            <person name="Braasch I."/>
            <person name="Postlethwait J."/>
            <person name="Bobe J."/>
            <person name="Montfort J."/>
            <person name="Bouchez O."/>
            <person name="Begum T."/>
            <person name="Mejri S."/>
            <person name="Adams A."/>
            <person name="Chen W.-J."/>
            <person name="Guiguen Y."/>
        </authorList>
    </citation>
    <scope>NUCLEOTIDE SEQUENCE</scope>
    <source>
        <strain evidence="2">YG-15Mar2019-1</strain>
        <tissue evidence="2">Brain</tissue>
    </source>
</reference>
<keyword evidence="1" id="KW-0812">Transmembrane</keyword>
<sequence>MCVFGSALAPCALSLPWLSLVKANLGLGLPFLLIVHFMNLRRIKEIFLLIALWILEFPSRYNWELMGGVVGVSCVGNRVSPQQL</sequence>
<comment type="caution">
    <text evidence="2">The sequence shown here is derived from an EMBL/GenBank/DDBJ whole genome shotgun (WGS) entry which is preliminary data.</text>
</comment>
<evidence type="ECO:0000313" key="3">
    <source>
        <dbReference type="Proteomes" id="UP001046870"/>
    </source>
</evidence>
<organism evidence="2 3">
    <name type="scientific">Megalops atlanticus</name>
    <name type="common">Tarpon</name>
    <name type="synonym">Clupea gigantea</name>
    <dbReference type="NCBI Taxonomy" id="7932"/>
    <lineage>
        <taxon>Eukaryota</taxon>
        <taxon>Metazoa</taxon>
        <taxon>Chordata</taxon>
        <taxon>Craniata</taxon>
        <taxon>Vertebrata</taxon>
        <taxon>Euteleostomi</taxon>
        <taxon>Actinopterygii</taxon>
        <taxon>Neopterygii</taxon>
        <taxon>Teleostei</taxon>
        <taxon>Elopiformes</taxon>
        <taxon>Megalopidae</taxon>
        <taxon>Megalops</taxon>
    </lineage>
</organism>
<name>A0A9D3T4E1_MEGAT</name>
<proteinExistence type="predicted"/>
<evidence type="ECO:0000256" key="1">
    <source>
        <dbReference type="SAM" id="Phobius"/>
    </source>
</evidence>
<keyword evidence="1" id="KW-0472">Membrane</keyword>
<feature type="transmembrane region" description="Helical" evidence="1">
    <location>
        <begin position="24"/>
        <end position="40"/>
    </location>
</feature>
<evidence type="ECO:0000313" key="2">
    <source>
        <dbReference type="EMBL" id="KAG7470165.1"/>
    </source>
</evidence>
<dbReference type="AlphaFoldDB" id="A0A9D3T4E1"/>
<keyword evidence="1" id="KW-1133">Transmembrane helix</keyword>